<comment type="caution">
    <text evidence="1">The sequence shown here is derived from an EMBL/GenBank/DDBJ whole genome shotgun (WGS) entry which is preliminary data.</text>
</comment>
<evidence type="ECO:0000313" key="1">
    <source>
        <dbReference type="EMBL" id="PRP82490.1"/>
    </source>
</evidence>
<proteinExistence type="predicted"/>
<feature type="non-terminal residue" evidence="1">
    <location>
        <position position="1"/>
    </location>
</feature>
<reference evidence="1 2" key="1">
    <citation type="journal article" date="2018" name="Genome Biol. Evol.">
        <title>Multiple Roots of Fruiting Body Formation in Amoebozoa.</title>
        <authorList>
            <person name="Hillmann F."/>
            <person name="Forbes G."/>
            <person name="Novohradska S."/>
            <person name="Ferling I."/>
            <person name="Riege K."/>
            <person name="Groth M."/>
            <person name="Westermann M."/>
            <person name="Marz M."/>
            <person name="Spaller T."/>
            <person name="Winckler T."/>
            <person name="Schaap P."/>
            <person name="Glockner G."/>
        </authorList>
    </citation>
    <scope>NUCLEOTIDE SEQUENCE [LARGE SCALE GENOMIC DNA]</scope>
    <source>
        <strain evidence="1 2">Jena</strain>
    </source>
</reference>
<evidence type="ECO:0000313" key="2">
    <source>
        <dbReference type="Proteomes" id="UP000241769"/>
    </source>
</evidence>
<dbReference type="EMBL" id="MDYQ01000102">
    <property type="protein sequence ID" value="PRP82490.1"/>
    <property type="molecule type" value="Genomic_DNA"/>
</dbReference>
<organism evidence="1 2">
    <name type="scientific">Planoprotostelium fungivorum</name>
    <dbReference type="NCBI Taxonomy" id="1890364"/>
    <lineage>
        <taxon>Eukaryota</taxon>
        <taxon>Amoebozoa</taxon>
        <taxon>Evosea</taxon>
        <taxon>Variosea</taxon>
        <taxon>Cavosteliida</taxon>
        <taxon>Cavosteliaceae</taxon>
        <taxon>Planoprotostelium</taxon>
    </lineage>
</organism>
<keyword evidence="2" id="KW-1185">Reference proteome</keyword>
<evidence type="ECO:0008006" key="3">
    <source>
        <dbReference type="Google" id="ProtNLM"/>
    </source>
</evidence>
<dbReference type="InParanoid" id="A0A2P6NEU8"/>
<dbReference type="AlphaFoldDB" id="A0A2P6NEU8"/>
<gene>
    <name evidence="1" type="ORF">PROFUN_09737</name>
</gene>
<accession>A0A2P6NEU8</accession>
<name>A0A2P6NEU8_9EUKA</name>
<protein>
    <recommendedName>
        <fullName evidence="3">BED-type domain-containing protein</fullName>
    </recommendedName>
</protein>
<sequence>RSCALHSLFANCVEISVCMKLNTMLGYTIQRGIEVFMVLYGDGEVNAFYFPFAAALWKFSFQNSHLQTAFCDRCDLILLQFPEVSLANRSSNTSQLSLHHHCSMFNKSETKTETSIMGKEEKEEKKEWKEFTQEEKTKVLQQRIESHMRQQEKKKSIVYSHFGPPTMDVENNKLLFPCNICSKLIPLNASGAATITLVRHYSTVHKMQISGTQTSGEKAKEDQKPFFGTLGDDFYKKLNSRSDLALILGVLKQYRSAEESDDPY</sequence>
<dbReference type="Proteomes" id="UP000241769">
    <property type="component" value="Unassembled WGS sequence"/>
</dbReference>